<feature type="region of interest" description="Disordered" evidence="1">
    <location>
        <begin position="19"/>
        <end position="66"/>
    </location>
</feature>
<proteinExistence type="predicted"/>
<dbReference type="Proteomes" id="UP000262802">
    <property type="component" value="Chromosome"/>
</dbReference>
<dbReference type="EMBL" id="CP032317">
    <property type="protein sequence ID" value="AYA37269.1"/>
    <property type="molecule type" value="Genomic_DNA"/>
</dbReference>
<feature type="chain" id="PRO_5017683806" evidence="2">
    <location>
        <begin position="23"/>
        <end position="299"/>
    </location>
</feature>
<dbReference type="OrthoDB" id="879752at2"/>
<sequence length="299" mass="32084">MNLRSMLLAAGLAGASAAPAVAQDAPRQLSTPPTVADTARQSVAAPAQAQPAPAQAAPPQQAPQPRYRIGLKSGQVYAADDVEMRQPVIGRSYLLLNGQQRFDLDQIKFYQDETGHYIRTNLPGSRREATLRREKQGRISTYSITSQQWAPGGMGPWGYGPYGYGMGRYGFGSPWGMAGYPYGGGYRTVKTEYFSKDGGPIQDMNFRNLSVALSDNPGSAELLRDAARLKRISTAGYIVGGGMLVAGMLNTFSGNAQRISPLVFISVPVLLVPTLVGGSQANKLKQAVQMYNYNGAATR</sequence>
<dbReference type="AlphaFoldDB" id="A0A3B7R8Q8"/>
<evidence type="ECO:0000313" key="4">
    <source>
        <dbReference type="Proteomes" id="UP000262802"/>
    </source>
</evidence>
<protein>
    <submittedName>
        <fullName evidence="3">Uncharacterized protein</fullName>
    </submittedName>
</protein>
<dbReference type="RefSeq" id="WP_119444843.1">
    <property type="nucleotide sequence ID" value="NZ_CP032317.1"/>
</dbReference>
<feature type="compositionally biased region" description="Low complexity" evidence="1">
    <location>
        <begin position="19"/>
        <end position="28"/>
    </location>
</feature>
<keyword evidence="2" id="KW-0732">Signal</keyword>
<accession>A0A3B7R8Q8</accession>
<gene>
    <name evidence="3" type="ORF">D3Y59_09510</name>
</gene>
<feature type="signal peptide" evidence="2">
    <location>
        <begin position="1"/>
        <end position="22"/>
    </location>
</feature>
<evidence type="ECO:0000313" key="3">
    <source>
        <dbReference type="EMBL" id="AYA37269.1"/>
    </source>
</evidence>
<name>A0A3B7R8Q8_9BACT</name>
<reference evidence="3 4" key="1">
    <citation type="submission" date="2018-09" db="EMBL/GenBank/DDBJ databases">
        <title>Hymenobacter medium sp. nov., isolated from R2A medium.</title>
        <authorList>
            <person name="Yingchao G."/>
        </authorList>
    </citation>
    <scope>NUCLEOTIDE SEQUENCE [LARGE SCALE GENOMIC DNA]</scope>
    <source>
        <strain evidence="4">sh-6</strain>
    </source>
</reference>
<evidence type="ECO:0000256" key="2">
    <source>
        <dbReference type="SAM" id="SignalP"/>
    </source>
</evidence>
<feature type="compositionally biased region" description="Low complexity" evidence="1">
    <location>
        <begin position="44"/>
        <end position="65"/>
    </location>
</feature>
<organism evidence="3 4">
    <name type="scientific">Hymenobacter oligotrophus</name>
    <dbReference type="NCBI Taxonomy" id="2319843"/>
    <lineage>
        <taxon>Bacteria</taxon>
        <taxon>Pseudomonadati</taxon>
        <taxon>Bacteroidota</taxon>
        <taxon>Cytophagia</taxon>
        <taxon>Cytophagales</taxon>
        <taxon>Hymenobacteraceae</taxon>
        <taxon>Hymenobacter</taxon>
    </lineage>
</organism>
<keyword evidence="4" id="KW-1185">Reference proteome</keyword>
<dbReference type="KEGG" id="hyh:D3Y59_09510"/>
<evidence type="ECO:0000256" key="1">
    <source>
        <dbReference type="SAM" id="MobiDB-lite"/>
    </source>
</evidence>